<comment type="caution">
    <text evidence="2">The sequence shown here is derived from an EMBL/GenBank/DDBJ whole genome shotgun (WGS) entry which is preliminary data.</text>
</comment>
<evidence type="ECO:0000259" key="1">
    <source>
        <dbReference type="PROSITE" id="PS51782"/>
    </source>
</evidence>
<evidence type="ECO:0000313" key="2">
    <source>
        <dbReference type="EMBL" id="MCD5310553.1"/>
    </source>
</evidence>
<accession>A0A9X1NAI4</accession>
<dbReference type="SMART" id="SM00257">
    <property type="entry name" value="LysM"/>
    <property type="match status" value="1"/>
</dbReference>
<dbReference type="InterPro" id="IPR045361">
    <property type="entry name" value="CIS_tube_prot_N"/>
</dbReference>
<dbReference type="RefSeq" id="WP_231439527.1">
    <property type="nucleotide sequence ID" value="NZ_JAJOMB010000003.1"/>
</dbReference>
<evidence type="ECO:0000313" key="3">
    <source>
        <dbReference type="Proteomes" id="UP001138997"/>
    </source>
</evidence>
<dbReference type="CDD" id="cd00118">
    <property type="entry name" value="LysM"/>
    <property type="match status" value="1"/>
</dbReference>
<reference evidence="2" key="1">
    <citation type="submission" date="2021-11" db="EMBL/GenBank/DDBJ databases">
        <title>Streptomyces corallinus and Kineosporia corallina sp. nov., two new coral-derived marine actinobacteria.</title>
        <authorList>
            <person name="Buangrab K."/>
            <person name="Sutthacheep M."/>
            <person name="Yeemin T."/>
            <person name="Harunari E."/>
            <person name="Igarashi Y."/>
            <person name="Sripreechasak P."/>
            <person name="Kanchanasin P."/>
            <person name="Tanasupawat S."/>
            <person name="Phongsopitanun W."/>
        </authorList>
    </citation>
    <scope>NUCLEOTIDE SEQUENCE</scope>
    <source>
        <strain evidence="2">JCM 31032</strain>
    </source>
</reference>
<feature type="domain" description="LysM" evidence="1">
    <location>
        <begin position="183"/>
        <end position="230"/>
    </location>
</feature>
<sequence>MAIGRNGSSLVRATLSIHHPPSTLTGGLGGQMGQVRFQFNPSQLQLSRSASWNSQPTVGFTRGVTPEFSGANPASLQVEVFLDGSAKPSASKVREDVEQLLSCCEVDPQSLPTKRPSPPWVRFAWGSFSTVQFVAYVENVSATYTLFTATGDPLRATCQLSLTEVPLPTKGQNPTSGTLAAQRVHRVVSGDSLESLAWAEYGDATRWRAIAKANGIDDPMRLETGQELLLPASEEVAGR</sequence>
<dbReference type="PROSITE" id="PS51782">
    <property type="entry name" value="LYSM"/>
    <property type="match status" value="1"/>
</dbReference>
<dbReference type="Gene3D" id="3.10.350.10">
    <property type="entry name" value="LysM domain"/>
    <property type="match status" value="1"/>
</dbReference>
<dbReference type="InterPro" id="IPR018392">
    <property type="entry name" value="LysM"/>
</dbReference>
<dbReference type="Pfam" id="PF19266">
    <property type="entry name" value="CIS_tube"/>
    <property type="match status" value="1"/>
</dbReference>
<dbReference type="AlphaFoldDB" id="A0A9X1NAI4"/>
<gene>
    <name evidence="2" type="ORF">LR394_06575</name>
</gene>
<keyword evidence="3" id="KW-1185">Reference proteome</keyword>
<dbReference type="EMBL" id="JAJOMB010000003">
    <property type="protein sequence ID" value="MCD5310553.1"/>
    <property type="molecule type" value="Genomic_DNA"/>
</dbReference>
<proteinExistence type="predicted"/>
<dbReference type="Pfam" id="PF01476">
    <property type="entry name" value="LysM"/>
    <property type="match status" value="1"/>
</dbReference>
<protein>
    <submittedName>
        <fullName evidence="2">LysM peptidoglycan-binding domain-containing protein</fullName>
    </submittedName>
</protein>
<dbReference type="InterPro" id="IPR036779">
    <property type="entry name" value="LysM_dom_sf"/>
</dbReference>
<organism evidence="2 3">
    <name type="scientific">Kineosporia babensis</name>
    <dbReference type="NCBI Taxonomy" id="499548"/>
    <lineage>
        <taxon>Bacteria</taxon>
        <taxon>Bacillati</taxon>
        <taxon>Actinomycetota</taxon>
        <taxon>Actinomycetes</taxon>
        <taxon>Kineosporiales</taxon>
        <taxon>Kineosporiaceae</taxon>
        <taxon>Kineosporia</taxon>
    </lineage>
</organism>
<name>A0A9X1NAI4_9ACTN</name>
<dbReference type="Proteomes" id="UP001138997">
    <property type="component" value="Unassembled WGS sequence"/>
</dbReference>